<comment type="caution">
    <text evidence="5">Lacks conserved residue(s) required for the propagation of feature annotation.</text>
</comment>
<evidence type="ECO:0000259" key="6">
    <source>
        <dbReference type="PROSITE" id="PS50026"/>
    </source>
</evidence>
<dbReference type="InterPro" id="IPR035976">
    <property type="entry name" value="Sushi/SCR/CCP_sf"/>
</dbReference>
<feature type="domain" description="Sushi" evidence="7">
    <location>
        <begin position="549"/>
        <end position="605"/>
    </location>
</feature>
<dbReference type="GO" id="GO:0006508">
    <property type="term" value="P:proteolysis"/>
    <property type="evidence" value="ECO:0007669"/>
    <property type="project" value="InterPro"/>
</dbReference>
<protein>
    <recommendedName>
        <fullName evidence="10">Sushi domain-containing protein</fullName>
    </recommendedName>
</protein>
<dbReference type="Pfam" id="PF12947">
    <property type="entry name" value="EGF_3"/>
    <property type="match status" value="1"/>
</dbReference>
<name>A0A0G4GGB9_9ALVE</name>
<organism evidence="9">
    <name type="scientific">Chromera velia CCMP2878</name>
    <dbReference type="NCBI Taxonomy" id="1169474"/>
    <lineage>
        <taxon>Eukaryota</taxon>
        <taxon>Sar</taxon>
        <taxon>Alveolata</taxon>
        <taxon>Colpodellida</taxon>
        <taxon>Chromeraceae</taxon>
        <taxon>Chromera</taxon>
    </lineage>
</organism>
<evidence type="ECO:0000313" key="9">
    <source>
        <dbReference type="EMBL" id="CEM28669.1"/>
    </source>
</evidence>
<feature type="domain" description="Apple" evidence="8">
    <location>
        <begin position="76"/>
        <end position="144"/>
    </location>
</feature>
<evidence type="ECO:0000256" key="3">
    <source>
        <dbReference type="ARBA" id="ARBA00022737"/>
    </source>
</evidence>
<gene>
    <name evidence="9" type="ORF">Cvel_21771</name>
</gene>
<dbReference type="InterPro" id="IPR049883">
    <property type="entry name" value="NOTCH1_EGF-like"/>
</dbReference>
<feature type="domain" description="EGF-like" evidence="6">
    <location>
        <begin position="186"/>
        <end position="233"/>
    </location>
</feature>
<dbReference type="InterPro" id="IPR001881">
    <property type="entry name" value="EGF-like_Ca-bd_dom"/>
</dbReference>
<dbReference type="GO" id="GO:0005509">
    <property type="term" value="F:calcium ion binding"/>
    <property type="evidence" value="ECO:0007669"/>
    <property type="project" value="InterPro"/>
</dbReference>
<dbReference type="SUPFAM" id="SSF57196">
    <property type="entry name" value="EGF/Laminin"/>
    <property type="match status" value="1"/>
</dbReference>
<dbReference type="InterPro" id="IPR000177">
    <property type="entry name" value="Apple"/>
</dbReference>
<dbReference type="PROSITE" id="PS50923">
    <property type="entry name" value="SUSHI"/>
    <property type="match status" value="1"/>
</dbReference>
<dbReference type="SUPFAM" id="SSF57414">
    <property type="entry name" value="Hairpin loop containing domain-like"/>
    <property type="match status" value="2"/>
</dbReference>
<dbReference type="CDD" id="cd00033">
    <property type="entry name" value="CCP"/>
    <property type="match status" value="1"/>
</dbReference>
<dbReference type="PANTHER" id="PTHR24039:SF58">
    <property type="entry name" value="EGF-LIKE DOMAIN-CONTAINING PROTEIN"/>
    <property type="match status" value="1"/>
</dbReference>
<dbReference type="SUPFAM" id="SSF57535">
    <property type="entry name" value="Complement control module/SCR domain"/>
    <property type="match status" value="2"/>
</dbReference>
<dbReference type="PROSITE" id="PS01187">
    <property type="entry name" value="EGF_CA"/>
    <property type="match status" value="1"/>
</dbReference>
<dbReference type="Pfam" id="PF00024">
    <property type="entry name" value="PAN_1"/>
    <property type="match status" value="1"/>
</dbReference>
<dbReference type="PANTHER" id="PTHR24039">
    <property type="entry name" value="FIBRILLIN-RELATED"/>
    <property type="match status" value="1"/>
</dbReference>
<dbReference type="SMART" id="SM00179">
    <property type="entry name" value="EGF_CA"/>
    <property type="match status" value="3"/>
</dbReference>
<keyword evidence="4" id="KW-1015">Disulfide bond</keyword>
<dbReference type="InterPro" id="IPR000742">
    <property type="entry name" value="EGF"/>
</dbReference>
<dbReference type="SMART" id="SM00223">
    <property type="entry name" value="APPLE"/>
    <property type="match status" value="1"/>
</dbReference>
<accession>A0A0G4GGB9</accession>
<evidence type="ECO:0000256" key="5">
    <source>
        <dbReference type="PROSITE-ProRule" id="PRU00076"/>
    </source>
</evidence>
<dbReference type="Gene3D" id="2.10.25.10">
    <property type="entry name" value="Laminin"/>
    <property type="match status" value="3"/>
</dbReference>
<dbReference type="CDD" id="cd00054">
    <property type="entry name" value="EGF_CA"/>
    <property type="match status" value="1"/>
</dbReference>
<proteinExistence type="predicted"/>
<dbReference type="InterPro" id="IPR018097">
    <property type="entry name" value="EGF_Ca-bd_CS"/>
</dbReference>
<dbReference type="InterPro" id="IPR024731">
    <property type="entry name" value="NELL2-like_EGF"/>
</dbReference>
<sequence length="682" mass="71010">MVIDDWSNPLASFTTTDANGCQAACAANAACYFWTWFDNAGGDCRLQEDHDNPERYTSGTVQDRWRLVSGPKFCECYEVGKRVTGDVIAAFPTSLSATKCQQRCDDEPLCNFFSFSHATGNCTLHSGNTTVISDAASITAAEICLRDECSRGFHNCNPEASCNNTDGSFTYACNAGWDGDGLTCIDVDECSDPAFPHNCDAVANCTNTVASFLCACPATGWYDMSNNTGVNCTSGVGTNCIESFQVLCGSTVSVSSDNVAGTAAADVCAFAAGEAATLITFDWGSGPWTVGNQQYPERSYHVSTCSSTTDFDSQDSVTNLSDAVCLGTQADDGASGCSVRPDAASVWLSGTMGEFYNVRVAGTSGSSGSFSLAVSSNCTCTDSKYTLVGELCNYDECALGVHRCSRRTDYSNVSALELGDPTVQTATCTDTDASYTCSCKLEFEDKGVPMGMEAGLFCEPVKCAQQPTFPSNGVLSFSDPVYTFTTQAETAFQCNAGYVLSTSTFLPSGKMDCFGTSQTTSSWPAASAICEAVVCGGQTPVAPYGGVMTPSSPPNGINWVTGDSVTFSCNAGYSYAGPSTLSCEGVEGASPEASEWPSHSAVCQGVPCTGIPPAPPLGGTMNPSVPPFDGVTWLGGDIVTSQCNSPYHTAGGSPSKSCVIDSASGGAVWDESGYVSPTCAVE</sequence>
<evidence type="ECO:0000256" key="4">
    <source>
        <dbReference type="ARBA" id="ARBA00023157"/>
    </source>
</evidence>
<dbReference type="SMART" id="SM00032">
    <property type="entry name" value="CCP"/>
    <property type="match status" value="3"/>
</dbReference>
<dbReference type="VEuPathDB" id="CryptoDB:Cvel_21771"/>
<reference evidence="9" key="1">
    <citation type="submission" date="2014-11" db="EMBL/GenBank/DDBJ databases">
        <authorList>
            <person name="Otto D Thomas"/>
            <person name="Naeem Raeece"/>
        </authorList>
    </citation>
    <scope>NUCLEOTIDE SEQUENCE</scope>
</reference>
<dbReference type="Gene3D" id="2.10.70.10">
    <property type="entry name" value="Complement Module, domain 1"/>
    <property type="match status" value="1"/>
</dbReference>
<dbReference type="AlphaFoldDB" id="A0A0G4GGB9"/>
<dbReference type="Pfam" id="PF07645">
    <property type="entry name" value="EGF_CA"/>
    <property type="match status" value="1"/>
</dbReference>
<evidence type="ECO:0000256" key="1">
    <source>
        <dbReference type="ARBA" id="ARBA00022536"/>
    </source>
</evidence>
<dbReference type="SMART" id="SM00181">
    <property type="entry name" value="EGF"/>
    <property type="match status" value="3"/>
</dbReference>
<dbReference type="FunFam" id="2.10.25.10:FF:000038">
    <property type="entry name" value="Fibrillin 2"/>
    <property type="match status" value="1"/>
</dbReference>
<dbReference type="PROSITE" id="PS00010">
    <property type="entry name" value="ASX_HYDROXYL"/>
    <property type="match status" value="1"/>
</dbReference>
<dbReference type="GO" id="GO:0005576">
    <property type="term" value="C:extracellular region"/>
    <property type="evidence" value="ECO:0007669"/>
    <property type="project" value="InterPro"/>
</dbReference>
<dbReference type="InterPro" id="IPR003609">
    <property type="entry name" value="Pan_app"/>
</dbReference>
<evidence type="ECO:0000259" key="7">
    <source>
        <dbReference type="PROSITE" id="PS50923"/>
    </source>
</evidence>
<dbReference type="Gene3D" id="3.50.4.10">
    <property type="entry name" value="Hepatocyte Growth Factor"/>
    <property type="match status" value="2"/>
</dbReference>
<keyword evidence="1 5" id="KW-0245">EGF-like domain</keyword>
<keyword evidence="3" id="KW-0677">Repeat</keyword>
<keyword evidence="2" id="KW-0732">Signal</keyword>
<dbReference type="EMBL" id="CDMZ01001183">
    <property type="protein sequence ID" value="CEM28669.1"/>
    <property type="molecule type" value="Genomic_DNA"/>
</dbReference>
<evidence type="ECO:0000256" key="2">
    <source>
        <dbReference type="ARBA" id="ARBA00022729"/>
    </source>
</evidence>
<dbReference type="PROSITE" id="PS50948">
    <property type="entry name" value="PAN"/>
    <property type="match status" value="1"/>
</dbReference>
<dbReference type="PROSITE" id="PS50026">
    <property type="entry name" value="EGF_3"/>
    <property type="match status" value="1"/>
</dbReference>
<dbReference type="InterPro" id="IPR000152">
    <property type="entry name" value="EGF-type_Asp/Asn_hydroxyl_site"/>
</dbReference>
<dbReference type="InterPro" id="IPR000436">
    <property type="entry name" value="Sushi_SCR_CCP_dom"/>
</dbReference>
<evidence type="ECO:0000259" key="8">
    <source>
        <dbReference type="PROSITE" id="PS50948"/>
    </source>
</evidence>
<evidence type="ECO:0008006" key="10">
    <source>
        <dbReference type="Google" id="ProtNLM"/>
    </source>
</evidence>
<dbReference type="PhylomeDB" id="A0A0G4GGB9"/>